<sequence length="99" mass="11400">MYCFDYPTVTASTVTGWLVCYCFHFSQLYSGFSLYLVGRAKKCLHFSHCIYMDYGGWPSSITWWVVNISSLATMSLLGEYLCMRRELQGNSYLKISIST</sequence>
<dbReference type="Proteomes" id="UP001634393">
    <property type="component" value="Unassembled WGS sequence"/>
</dbReference>
<comment type="subcellular location">
    <subcellularLocation>
        <location evidence="1">Golgi apparatus membrane</location>
        <topology evidence="1">Multi-pass membrane protein</topology>
    </subcellularLocation>
</comment>
<keyword evidence="4" id="KW-0812">Transmembrane</keyword>
<dbReference type="GO" id="GO:0015031">
    <property type="term" value="P:protein transport"/>
    <property type="evidence" value="ECO:0007669"/>
    <property type="project" value="UniProtKB-KW"/>
</dbReference>
<keyword evidence="3" id="KW-0813">Transport</keyword>
<keyword evidence="10" id="KW-1185">Reference proteome</keyword>
<reference evidence="9 10" key="1">
    <citation type="submission" date="2024-12" db="EMBL/GenBank/DDBJ databases">
        <title>The unique morphological basis and parallel evolutionary history of personate flowers in Penstemon.</title>
        <authorList>
            <person name="Depatie T.H."/>
            <person name="Wessinger C.A."/>
        </authorList>
    </citation>
    <scope>NUCLEOTIDE SEQUENCE [LARGE SCALE GENOMIC DNA]</scope>
    <source>
        <strain evidence="9">WTNN_2</strain>
        <tissue evidence="9">Leaf</tissue>
    </source>
</reference>
<keyword evidence="5" id="KW-0653">Protein transport</keyword>
<evidence type="ECO:0000256" key="4">
    <source>
        <dbReference type="ARBA" id="ARBA00022692"/>
    </source>
</evidence>
<keyword evidence="7" id="KW-0333">Golgi apparatus</keyword>
<dbReference type="PANTHER" id="PTHR12952">
    <property type="entry name" value="SYS1"/>
    <property type="match status" value="1"/>
</dbReference>
<evidence type="ECO:0000313" key="9">
    <source>
        <dbReference type="EMBL" id="KAL3824343.1"/>
    </source>
</evidence>
<accession>A0ABD3SJ21</accession>
<keyword evidence="6" id="KW-1133">Transmembrane helix</keyword>
<dbReference type="InterPro" id="IPR019185">
    <property type="entry name" value="Integral_membrane_SYS1-rel"/>
</dbReference>
<evidence type="ECO:0000313" key="10">
    <source>
        <dbReference type="Proteomes" id="UP001634393"/>
    </source>
</evidence>
<dbReference type="Pfam" id="PF09801">
    <property type="entry name" value="SYS1"/>
    <property type="match status" value="1"/>
</dbReference>
<evidence type="ECO:0000256" key="3">
    <source>
        <dbReference type="ARBA" id="ARBA00022448"/>
    </source>
</evidence>
<evidence type="ECO:0000256" key="6">
    <source>
        <dbReference type="ARBA" id="ARBA00022989"/>
    </source>
</evidence>
<organism evidence="9 10">
    <name type="scientific">Penstemon smallii</name>
    <dbReference type="NCBI Taxonomy" id="265156"/>
    <lineage>
        <taxon>Eukaryota</taxon>
        <taxon>Viridiplantae</taxon>
        <taxon>Streptophyta</taxon>
        <taxon>Embryophyta</taxon>
        <taxon>Tracheophyta</taxon>
        <taxon>Spermatophyta</taxon>
        <taxon>Magnoliopsida</taxon>
        <taxon>eudicotyledons</taxon>
        <taxon>Gunneridae</taxon>
        <taxon>Pentapetalae</taxon>
        <taxon>asterids</taxon>
        <taxon>lamiids</taxon>
        <taxon>Lamiales</taxon>
        <taxon>Plantaginaceae</taxon>
        <taxon>Cheloneae</taxon>
        <taxon>Penstemon</taxon>
    </lineage>
</organism>
<evidence type="ECO:0000256" key="5">
    <source>
        <dbReference type="ARBA" id="ARBA00022927"/>
    </source>
</evidence>
<dbReference type="AlphaFoldDB" id="A0ABD3SJ21"/>
<gene>
    <name evidence="9" type="ORF">ACJIZ3_020372</name>
</gene>
<protein>
    <submittedName>
        <fullName evidence="9">Uncharacterized protein</fullName>
    </submittedName>
</protein>
<evidence type="ECO:0000256" key="8">
    <source>
        <dbReference type="ARBA" id="ARBA00023136"/>
    </source>
</evidence>
<evidence type="ECO:0000256" key="7">
    <source>
        <dbReference type="ARBA" id="ARBA00023034"/>
    </source>
</evidence>
<proteinExistence type="inferred from homology"/>
<comment type="similarity">
    <text evidence="2">Belongs to the SYS1 family.</text>
</comment>
<keyword evidence="8" id="KW-0472">Membrane</keyword>
<dbReference type="EMBL" id="JBJXBP010000006">
    <property type="protein sequence ID" value="KAL3824343.1"/>
    <property type="molecule type" value="Genomic_DNA"/>
</dbReference>
<evidence type="ECO:0000256" key="2">
    <source>
        <dbReference type="ARBA" id="ARBA00008160"/>
    </source>
</evidence>
<dbReference type="PANTHER" id="PTHR12952:SF0">
    <property type="entry name" value="PROTEIN SYS1 HOMOLOG"/>
    <property type="match status" value="1"/>
</dbReference>
<comment type="caution">
    <text evidence="9">The sequence shown here is derived from an EMBL/GenBank/DDBJ whole genome shotgun (WGS) entry which is preliminary data.</text>
</comment>
<dbReference type="GO" id="GO:0000139">
    <property type="term" value="C:Golgi membrane"/>
    <property type="evidence" value="ECO:0007669"/>
    <property type="project" value="UniProtKB-SubCell"/>
</dbReference>
<name>A0ABD3SJ21_9LAMI</name>
<evidence type="ECO:0000256" key="1">
    <source>
        <dbReference type="ARBA" id="ARBA00004653"/>
    </source>
</evidence>